<accession>A0A150PM81</accession>
<sequence length="68" mass="7066">RLFALRAQVGLVRLLRAEGRVELDDIERLRRLRSGIAGIPDAHEADALLSGGAGPPSTGEGSEGSTTG</sequence>
<feature type="region of interest" description="Disordered" evidence="1">
    <location>
        <begin position="46"/>
        <end position="68"/>
    </location>
</feature>
<name>A0A150PM81_SORCE</name>
<proteinExistence type="predicted"/>
<protein>
    <submittedName>
        <fullName evidence="2">Uncharacterized protein</fullName>
    </submittedName>
</protein>
<feature type="non-terminal residue" evidence="2">
    <location>
        <position position="1"/>
    </location>
</feature>
<dbReference type="AlphaFoldDB" id="A0A150PM81"/>
<comment type="caution">
    <text evidence="2">The sequence shown here is derived from an EMBL/GenBank/DDBJ whole genome shotgun (WGS) entry which is preliminary data.</text>
</comment>
<organism evidence="2 3">
    <name type="scientific">Sorangium cellulosum</name>
    <name type="common">Polyangium cellulosum</name>
    <dbReference type="NCBI Taxonomy" id="56"/>
    <lineage>
        <taxon>Bacteria</taxon>
        <taxon>Pseudomonadati</taxon>
        <taxon>Myxococcota</taxon>
        <taxon>Polyangia</taxon>
        <taxon>Polyangiales</taxon>
        <taxon>Polyangiaceae</taxon>
        <taxon>Sorangium</taxon>
    </lineage>
</organism>
<reference evidence="2 3" key="1">
    <citation type="submission" date="2014-02" db="EMBL/GenBank/DDBJ databases">
        <title>The small core and large imbalanced accessory genome model reveals a collaborative survival strategy of Sorangium cellulosum strains in nature.</title>
        <authorList>
            <person name="Han K."/>
            <person name="Peng R."/>
            <person name="Blom J."/>
            <person name="Li Y.-Z."/>
        </authorList>
    </citation>
    <scope>NUCLEOTIDE SEQUENCE [LARGE SCALE GENOMIC DNA]</scope>
    <source>
        <strain evidence="2 3">So0157-25</strain>
    </source>
</reference>
<evidence type="ECO:0000256" key="1">
    <source>
        <dbReference type="SAM" id="MobiDB-lite"/>
    </source>
</evidence>
<evidence type="ECO:0000313" key="3">
    <source>
        <dbReference type="Proteomes" id="UP000075420"/>
    </source>
</evidence>
<gene>
    <name evidence="2" type="ORF">BE08_29605</name>
</gene>
<dbReference type="EMBL" id="JELY01001131">
    <property type="protein sequence ID" value="KYF56804.1"/>
    <property type="molecule type" value="Genomic_DNA"/>
</dbReference>
<evidence type="ECO:0000313" key="2">
    <source>
        <dbReference type="EMBL" id="KYF56804.1"/>
    </source>
</evidence>
<dbReference type="Proteomes" id="UP000075420">
    <property type="component" value="Unassembled WGS sequence"/>
</dbReference>
<feature type="compositionally biased region" description="Low complexity" evidence="1">
    <location>
        <begin position="55"/>
        <end position="68"/>
    </location>
</feature>